<dbReference type="Gene3D" id="1.25.40.390">
    <property type="match status" value="1"/>
</dbReference>
<comment type="caution">
    <text evidence="2">The sequence shown here is derived from an EMBL/GenBank/DDBJ whole genome shotgun (WGS) entry which is preliminary data.</text>
</comment>
<dbReference type="RefSeq" id="WP_254165521.1">
    <property type="nucleotide sequence ID" value="NZ_JAHESF010000017.1"/>
</dbReference>
<dbReference type="Proteomes" id="UP001319200">
    <property type="component" value="Unassembled WGS sequence"/>
</dbReference>
<keyword evidence="1" id="KW-0732">Signal</keyword>
<dbReference type="EMBL" id="JAHESF010000017">
    <property type="protein sequence ID" value="MBT1698759.1"/>
    <property type="molecule type" value="Genomic_DNA"/>
</dbReference>
<proteinExistence type="predicted"/>
<dbReference type="InterPro" id="IPR011990">
    <property type="entry name" value="TPR-like_helical_dom_sf"/>
</dbReference>
<reference evidence="2 3" key="1">
    <citation type="submission" date="2021-05" db="EMBL/GenBank/DDBJ databases">
        <title>A Polyphasic approach of four new species of the genus Ohtaekwangia: Ohtaekwangia histidinii sp. nov., Ohtaekwangia cretensis sp. nov., Ohtaekwangia indiensis sp. nov., Ohtaekwangia reichenbachii sp. nov. from diverse environment.</title>
        <authorList>
            <person name="Octaviana S."/>
        </authorList>
    </citation>
    <scope>NUCLEOTIDE SEQUENCE [LARGE SCALE GENOMIC DNA]</scope>
    <source>
        <strain evidence="2 3">PWU4</strain>
    </source>
</reference>
<dbReference type="Pfam" id="PF12771">
    <property type="entry name" value="SusD-like_2"/>
    <property type="match status" value="1"/>
</dbReference>
<dbReference type="SUPFAM" id="SSF48452">
    <property type="entry name" value="TPR-like"/>
    <property type="match status" value="1"/>
</dbReference>
<feature type="signal peptide" evidence="1">
    <location>
        <begin position="1"/>
        <end position="20"/>
    </location>
</feature>
<keyword evidence="3" id="KW-1185">Reference proteome</keyword>
<dbReference type="PROSITE" id="PS51257">
    <property type="entry name" value="PROKAR_LIPOPROTEIN"/>
    <property type="match status" value="1"/>
</dbReference>
<gene>
    <name evidence="2" type="ORF">KK083_17840</name>
</gene>
<organism evidence="2 3">
    <name type="scientific">Chryseosolibacter histidini</name>
    <dbReference type="NCBI Taxonomy" id="2782349"/>
    <lineage>
        <taxon>Bacteria</taxon>
        <taxon>Pseudomonadati</taxon>
        <taxon>Bacteroidota</taxon>
        <taxon>Cytophagia</taxon>
        <taxon>Cytophagales</taxon>
        <taxon>Chryseotaleaceae</taxon>
        <taxon>Chryseosolibacter</taxon>
    </lineage>
</organism>
<dbReference type="CDD" id="cd08977">
    <property type="entry name" value="SusD"/>
    <property type="match status" value="1"/>
</dbReference>
<sequence>MKRYSIKSCFLMLLILMACDFGDTNTDPTRLQDVDVWNILPAAQAQSARNAGSIGARVTGTVIQHFKGTSLQPESYMNYVLDENIIDDYWRTGLYVGAMKDCNIIIQKSNAQNLPHYRGVAKVLMAYNLALATSLWGDVPYSDAFQGEANLTPLYDTQQEVYATIQRLLDEALFDFARSPGLFAPKADDLVFGGNMARWAATARALKARYYLHLTKVDNDAAVKALTELAMGSIGSNSLQPDFPFENTPNGGNPLAFFAVDRAGQMELGTYLVNLMTSRNDPRLTYYGARSGSVYDISGTGVFWTTYTTPIPLISYAEVEFIRAEAYLRLGDDVKAAESLKKAITANMTRIGLTETAYQNYVNTQGAFSAQQTYEDRLKQIVEQKYIALYGQGTIEAWVDYRRTGYPVLTPTPNAQTSFFSEGVPVIPRRYLYPQSERSANHAHYLEAIERQGGHKLDNDLWAFKSN</sequence>
<protein>
    <submittedName>
        <fullName evidence="2">RagB/SusD family nutrient uptake outer membrane protein</fullName>
    </submittedName>
</protein>
<name>A0AAP2DR14_9BACT</name>
<feature type="chain" id="PRO_5043000815" evidence="1">
    <location>
        <begin position="21"/>
        <end position="467"/>
    </location>
</feature>
<evidence type="ECO:0000313" key="3">
    <source>
        <dbReference type="Proteomes" id="UP001319200"/>
    </source>
</evidence>
<accession>A0AAP2DR14</accession>
<dbReference type="InterPro" id="IPR041662">
    <property type="entry name" value="SusD-like_2"/>
</dbReference>
<evidence type="ECO:0000256" key="1">
    <source>
        <dbReference type="SAM" id="SignalP"/>
    </source>
</evidence>
<evidence type="ECO:0000313" key="2">
    <source>
        <dbReference type="EMBL" id="MBT1698759.1"/>
    </source>
</evidence>
<dbReference type="AlphaFoldDB" id="A0AAP2DR14"/>